<dbReference type="GO" id="GO:0071111">
    <property type="term" value="F:cyclic-guanylate-specific phosphodiesterase activity"/>
    <property type="evidence" value="ECO:0007669"/>
    <property type="project" value="InterPro"/>
</dbReference>
<feature type="domain" description="EAL" evidence="2">
    <location>
        <begin position="9"/>
        <end position="259"/>
    </location>
</feature>
<comment type="caution">
    <text evidence="3">The sequence shown here is derived from an EMBL/GenBank/DDBJ whole genome shotgun (WGS) entry which is preliminary data.</text>
</comment>
<dbReference type="Gene3D" id="3.20.20.450">
    <property type="entry name" value="EAL domain"/>
    <property type="match status" value="1"/>
</dbReference>
<evidence type="ECO:0000313" key="4">
    <source>
        <dbReference type="Proteomes" id="UP001642900"/>
    </source>
</evidence>
<dbReference type="AlphaFoldDB" id="A0A6G4WJ55"/>
<accession>A0A6G4WJ55</accession>
<feature type="compositionally biased region" description="Basic and acidic residues" evidence="1">
    <location>
        <begin position="251"/>
        <end position="260"/>
    </location>
</feature>
<sequence>MLDHLDLLDERHVSVVEEAIAEGRIGFAIQGVHAIDDPGQVLYGECLARLTEQNGTEHPASAFVPALEALGEAPTLDRHMLKLVLDELESDPLAVLGCNLSADNLSDHANWAHIRDQIAARSELASRLILKITATLPFADIALAHNLLLEARDFGCRIAIDDCGCGYAIYLCLCGIKADIVKIDASFAPDPCCCHDAQGAFSFLVGLAARAAPVVVVEDIETVEQLEATRLAGATHAQGYHLPTPVFSLIRKTDPSKGSDRPGGAGGRV</sequence>
<gene>
    <name evidence="3" type="ORF">G6N73_27570</name>
</gene>
<evidence type="ECO:0000313" key="3">
    <source>
        <dbReference type="EMBL" id="NGO54832.1"/>
    </source>
</evidence>
<dbReference type="InterPro" id="IPR050706">
    <property type="entry name" value="Cyclic-di-GMP_PDE-like"/>
</dbReference>
<dbReference type="Pfam" id="PF00563">
    <property type="entry name" value="EAL"/>
    <property type="match status" value="1"/>
</dbReference>
<dbReference type="PANTHER" id="PTHR33121">
    <property type="entry name" value="CYCLIC DI-GMP PHOSPHODIESTERASE PDEF"/>
    <property type="match status" value="1"/>
</dbReference>
<organism evidence="3 4">
    <name type="scientific">Allomesorhizobium camelthorni</name>
    <dbReference type="NCBI Taxonomy" id="475069"/>
    <lineage>
        <taxon>Bacteria</taxon>
        <taxon>Pseudomonadati</taxon>
        <taxon>Pseudomonadota</taxon>
        <taxon>Alphaproteobacteria</taxon>
        <taxon>Hyphomicrobiales</taxon>
        <taxon>Phyllobacteriaceae</taxon>
        <taxon>Allomesorhizobium</taxon>
    </lineage>
</organism>
<dbReference type="PANTHER" id="PTHR33121:SF23">
    <property type="entry name" value="CYCLIC DI-GMP PHOSPHODIESTERASE PDEB"/>
    <property type="match status" value="1"/>
</dbReference>
<protein>
    <submittedName>
        <fullName evidence="3">EAL domain-containing protein</fullName>
    </submittedName>
</protein>
<keyword evidence="4" id="KW-1185">Reference proteome</keyword>
<dbReference type="PROSITE" id="PS50883">
    <property type="entry name" value="EAL"/>
    <property type="match status" value="1"/>
</dbReference>
<dbReference type="Proteomes" id="UP001642900">
    <property type="component" value="Unassembled WGS sequence"/>
</dbReference>
<reference evidence="3 4" key="1">
    <citation type="submission" date="2020-02" db="EMBL/GenBank/DDBJ databases">
        <title>Genome sequence of strain CCNWXJ40-4.</title>
        <authorList>
            <person name="Gao J."/>
            <person name="Sun J."/>
        </authorList>
    </citation>
    <scope>NUCLEOTIDE SEQUENCE [LARGE SCALE GENOMIC DNA]</scope>
    <source>
        <strain evidence="3 4">CCNWXJ 40-4</strain>
    </source>
</reference>
<dbReference type="InterPro" id="IPR035919">
    <property type="entry name" value="EAL_sf"/>
</dbReference>
<dbReference type="EMBL" id="JAAKZF010000067">
    <property type="protein sequence ID" value="NGO54832.1"/>
    <property type="molecule type" value="Genomic_DNA"/>
</dbReference>
<dbReference type="RefSeq" id="WP_165033165.1">
    <property type="nucleotide sequence ID" value="NZ_JAAKZF010000067.1"/>
</dbReference>
<name>A0A6G4WJ55_9HYPH</name>
<proteinExistence type="predicted"/>
<dbReference type="SMART" id="SM00052">
    <property type="entry name" value="EAL"/>
    <property type="match status" value="1"/>
</dbReference>
<evidence type="ECO:0000256" key="1">
    <source>
        <dbReference type="SAM" id="MobiDB-lite"/>
    </source>
</evidence>
<feature type="region of interest" description="Disordered" evidence="1">
    <location>
        <begin position="250"/>
        <end position="269"/>
    </location>
</feature>
<dbReference type="SUPFAM" id="SSF141868">
    <property type="entry name" value="EAL domain-like"/>
    <property type="match status" value="1"/>
</dbReference>
<dbReference type="CDD" id="cd01948">
    <property type="entry name" value="EAL"/>
    <property type="match status" value="1"/>
</dbReference>
<dbReference type="InterPro" id="IPR001633">
    <property type="entry name" value="EAL_dom"/>
</dbReference>
<evidence type="ECO:0000259" key="2">
    <source>
        <dbReference type="PROSITE" id="PS50883"/>
    </source>
</evidence>